<keyword evidence="2" id="KW-0479">Metal-binding</keyword>
<sequence>MAVAGQDRSREQAALYRNLLAECVMDIALEFHRIARLQAAPTCQACHQPCRHYVVSPPRDLYGHRHPKDGPQRFACHACHHTFPAQRYAPHLEKCLGLGRASGARPTKRAAAVAAVTGIISIGQAHGHGASSAATHGSGAGSAGHGSAGAAYSPSLGAAHLSPYVDSFDSDSDTPQEKKRRRKKMKPARPTP</sequence>
<keyword evidence="7 10" id="KW-0010">Activator</keyword>
<evidence type="ECO:0000256" key="4">
    <source>
        <dbReference type="ARBA" id="ARBA00022833"/>
    </source>
</evidence>
<evidence type="ECO:0000313" key="13">
    <source>
        <dbReference type="Proteomes" id="UP000274922"/>
    </source>
</evidence>
<evidence type="ECO:0000256" key="5">
    <source>
        <dbReference type="ARBA" id="ARBA00022853"/>
    </source>
</evidence>
<feature type="compositionally biased region" description="Gly residues" evidence="11">
    <location>
        <begin position="138"/>
        <end position="147"/>
    </location>
</feature>
<feature type="compositionally biased region" description="Low complexity" evidence="11">
    <location>
        <begin position="127"/>
        <end position="137"/>
    </location>
</feature>
<evidence type="ECO:0000256" key="2">
    <source>
        <dbReference type="ARBA" id="ARBA00022723"/>
    </source>
</evidence>
<evidence type="ECO:0000256" key="6">
    <source>
        <dbReference type="ARBA" id="ARBA00023015"/>
    </source>
</evidence>
<dbReference type="GO" id="GO:0005634">
    <property type="term" value="C:nucleus"/>
    <property type="evidence" value="ECO:0007669"/>
    <property type="project" value="UniProtKB-SubCell"/>
</dbReference>
<feature type="region of interest" description="Disordered" evidence="11">
    <location>
        <begin position="127"/>
        <end position="192"/>
    </location>
</feature>
<protein>
    <recommendedName>
        <fullName evidence="10">SAGA-associated factor 11</fullName>
    </recommendedName>
</protein>
<dbReference type="Pfam" id="PF08209">
    <property type="entry name" value="Sgf11"/>
    <property type="match status" value="1"/>
</dbReference>
<evidence type="ECO:0000256" key="8">
    <source>
        <dbReference type="ARBA" id="ARBA00023163"/>
    </source>
</evidence>
<evidence type="ECO:0000256" key="10">
    <source>
        <dbReference type="RuleBase" id="RU261113"/>
    </source>
</evidence>
<organism evidence="12 13">
    <name type="scientific">Caulochytrium protostelioides</name>
    <dbReference type="NCBI Taxonomy" id="1555241"/>
    <lineage>
        <taxon>Eukaryota</taxon>
        <taxon>Fungi</taxon>
        <taxon>Fungi incertae sedis</taxon>
        <taxon>Chytridiomycota</taxon>
        <taxon>Chytridiomycota incertae sedis</taxon>
        <taxon>Chytridiomycetes</taxon>
        <taxon>Caulochytriales</taxon>
        <taxon>Caulochytriaceae</taxon>
        <taxon>Caulochytrium</taxon>
    </lineage>
</organism>
<evidence type="ECO:0000256" key="11">
    <source>
        <dbReference type="SAM" id="MobiDB-lite"/>
    </source>
</evidence>
<comment type="similarity">
    <text evidence="10">Belongs to the SGF11 family.</text>
</comment>
<evidence type="ECO:0000256" key="9">
    <source>
        <dbReference type="ARBA" id="ARBA00023242"/>
    </source>
</evidence>
<evidence type="ECO:0000256" key="3">
    <source>
        <dbReference type="ARBA" id="ARBA00022771"/>
    </source>
</evidence>
<dbReference type="PANTHER" id="PTHR47674:SF3">
    <property type="entry name" value="SAGA-ASSOCIATED FACTOR 11"/>
    <property type="match status" value="1"/>
</dbReference>
<dbReference type="PANTHER" id="PTHR47674">
    <property type="entry name" value="SAGA-ASSOCIATED FACTOR 11"/>
    <property type="match status" value="1"/>
</dbReference>
<evidence type="ECO:0000256" key="7">
    <source>
        <dbReference type="ARBA" id="ARBA00023159"/>
    </source>
</evidence>
<evidence type="ECO:0000313" key="12">
    <source>
        <dbReference type="EMBL" id="RKP00557.1"/>
    </source>
</evidence>
<keyword evidence="9" id="KW-0539">Nucleus</keyword>
<dbReference type="EMBL" id="ML014210">
    <property type="protein sequence ID" value="RKP00557.1"/>
    <property type="molecule type" value="Genomic_DNA"/>
</dbReference>
<keyword evidence="3" id="KW-0863">Zinc-finger</keyword>
<dbReference type="AlphaFoldDB" id="A0A4P9X5W5"/>
<dbReference type="STRING" id="1555241.A0A4P9X5W5"/>
<feature type="compositionally biased region" description="Basic residues" evidence="11">
    <location>
        <begin position="178"/>
        <end position="192"/>
    </location>
</feature>
<dbReference type="InterPro" id="IPR013246">
    <property type="entry name" value="SAGA_su_Sgf11"/>
</dbReference>
<dbReference type="GO" id="GO:0008270">
    <property type="term" value="F:zinc ion binding"/>
    <property type="evidence" value="ECO:0007669"/>
    <property type="project" value="UniProtKB-KW"/>
</dbReference>
<accession>A0A4P9X5W5</accession>
<evidence type="ECO:0000256" key="1">
    <source>
        <dbReference type="ARBA" id="ARBA00004123"/>
    </source>
</evidence>
<keyword evidence="8" id="KW-0804">Transcription</keyword>
<dbReference type="OrthoDB" id="21557at2759"/>
<proteinExistence type="inferred from homology"/>
<dbReference type="GO" id="GO:0006325">
    <property type="term" value="P:chromatin organization"/>
    <property type="evidence" value="ECO:0007669"/>
    <property type="project" value="UniProtKB-KW"/>
</dbReference>
<keyword evidence="5" id="KW-0156">Chromatin regulator</keyword>
<keyword evidence="4" id="KW-0862">Zinc</keyword>
<comment type="subcellular location">
    <subcellularLocation>
        <location evidence="1 10">Nucleus</location>
    </subcellularLocation>
</comment>
<reference evidence="13" key="1">
    <citation type="journal article" date="2018" name="Nat. Microbiol.">
        <title>Leveraging single-cell genomics to expand the fungal tree of life.</title>
        <authorList>
            <person name="Ahrendt S.R."/>
            <person name="Quandt C.A."/>
            <person name="Ciobanu D."/>
            <person name="Clum A."/>
            <person name="Salamov A."/>
            <person name="Andreopoulos B."/>
            <person name="Cheng J.F."/>
            <person name="Woyke T."/>
            <person name="Pelin A."/>
            <person name="Henrissat B."/>
            <person name="Reynolds N.K."/>
            <person name="Benny G.L."/>
            <person name="Smith M.E."/>
            <person name="James T.Y."/>
            <person name="Grigoriev I.V."/>
        </authorList>
    </citation>
    <scope>NUCLEOTIDE SEQUENCE [LARGE SCALE GENOMIC DNA]</scope>
    <source>
        <strain evidence="13">ATCC 52028</strain>
    </source>
</reference>
<keyword evidence="6" id="KW-0805">Transcription regulation</keyword>
<dbReference type="GO" id="GO:0070461">
    <property type="term" value="C:SAGA-type complex"/>
    <property type="evidence" value="ECO:0007669"/>
    <property type="project" value="UniProtKB-ARBA"/>
</dbReference>
<keyword evidence="13" id="KW-1185">Reference proteome</keyword>
<dbReference type="Proteomes" id="UP000274922">
    <property type="component" value="Unassembled WGS sequence"/>
</dbReference>
<gene>
    <name evidence="12" type="ORF">CXG81DRAFT_26740</name>
</gene>
<name>A0A4P9X5W5_9FUNG</name>